<dbReference type="RefSeq" id="WP_331689495.1">
    <property type="nucleotide sequence ID" value="NZ_JAZHBN010000004.1"/>
</dbReference>
<organism evidence="13 14">
    <name type="scientific">Aquilutibacter rugosus</name>
    <dbReference type="NCBI Taxonomy" id="3115820"/>
    <lineage>
        <taxon>Bacteria</taxon>
        <taxon>Pseudomonadati</taxon>
        <taxon>Pseudomonadota</taxon>
        <taxon>Gammaproteobacteria</taxon>
        <taxon>Lysobacterales</taxon>
        <taxon>Lysobacteraceae</taxon>
        <taxon>Aquilutibacter</taxon>
    </lineage>
</organism>
<accession>A0ABU7UVT4</accession>
<dbReference type="InterPro" id="IPR024932">
    <property type="entry name" value="ApbE"/>
</dbReference>
<name>A0ABU7UVT4_9GAMM</name>
<reference evidence="13 14" key="1">
    <citation type="submission" date="2024-01" db="EMBL/GenBank/DDBJ databases">
        <title>Novel species of the genus Luteimonas isolated from rivers.</title>
        <authorList>
            <person name="Lu H."/>
        </authorList>
    </citation>
    <scope>NUCLEOTIDE SEQUENCE [LARGE SCALE GENOMIC DNA]</scope>
    <source>
        <strain evidence="13 14">FXH3W</strain>
    </source>
</reference>
<evidence type="ECO:0000256" key="7">
    <source>
        <dbReference type="ARBA" id="ARBA00022723"/>
    </source>
</evidence>
<sequence>MSDWARLGGESMGTSWSVVMQCPPASDLRRLHQAIEHCLDRVIAQMSTWEPDSEISQYNRGAPGSWHRVSFEFFSVLECALDIARASDGALDPTIGRLVGLWGFGANAIAGSAGIPDAASLEAARHASGWHRLRLDAPSLSVCQPGGLHLDLSAIAKGFAADWVAMRLSELGIRNALVEVGGELVAMGTSERGAPWNILLESGDETDRVQPRVIALGQGAVATTGDLWHGERRGDRWVSHSLDPRTAEPIPAAVSAVTVVADSAMRADGWATALAVLGPSIGLQRATALNIPARFVVREGTTVTEHCTPALEPLLVDA</sequence>
<keyword evidence="8 12" id="KW-0274">FAD</keyword>
<protein>
    <recommendedName>
        <fullName evidence="4 12">FAD:protein FMN transferase</fullName>
        <ecNumber evidence="3 12">2.7.1.180</ecNumber>
    </recommendedName>
    <alternativeName>
        <fullName evidence="10 12">Flavin transferase</fullName>
    </alternativeName>
</protein>
<evidence type="ECO:0000256" key="8">
    <source>
        <dbReference type="ARBA" id="ARBA00022827"/>
    </source>
</evidence>
<evidence type="ECO:0000256" key="4">
    <source>
        <dbReference type="ARBA" id="ARBA00016337"/>
    </source>
</evidence>
<dbReference type="PIRSF" id="PIRSF006268">
    <property type="entry name" value="ApbE"/>
    <property type="match status" value="1"/>
</dbReference>
<keyword evidence="7 12" id="KW-0479">Metal-binding</keyword>
<comment type="cofactor">
    <cofactor evidence="1">
        <name>Mg(2+)</name>
        <dbReference type="ChEBI" id="CHEBI:18420"/>
    </cofactor>
</comment>
<keyword evidence="14" id="KW-1185">Reference proteome</keyword>
<evidence type="ECO:0000256" key="6">
    <source>
        <dbReference type="ARBA" id="ARBA00022679"/>
    </source>
</evidence>
<keyword evidence="6 12" id="KW-0808">Transferase</keyword>
<proteinExistence type="inferred from homology"/>
<dbReference type="Proteomes" id="UP001356170">
    <property type="component" value="Unassembled WGS sequence"/>
</dbReference>
<dbReference type="SUPFAM" id="SSF143631">
    <property type="entry name" value="ApbE-like"/>
    <property type="match status" value="1"/>
</dbReference>
<comment type="catalytic activity">
    <reaction evidence="11 12">
        <text>L-threonyl-[protein] + FAD = FMN-L-threonyl-[protein] + AMP + H(+)</text>
        <dbReference type="Rhea" id="RHEA:36847"/>
        <dbReference type="Rhea" id="RHEA-COMP:11060"/>
        <dbReference type="Rhea" id="RHEA-COMP:11061"/>
        <dbReference type="ChEBI" id="CHEBI:15378"/>
        <dbReference type="ChEBI" id="CHEBI:30013"/>
        <dbReference type="ChEBI" id="CHEBI:57692"/>
        <dbReference type="ChEBI" id="CHEBI:74257"/>
        <dbReference type="ChEBI" id="CHEBI:456215"/>
        <dbReference type="EC" id="2.7.1.180"/>
    </reaction>
</comment>
<keyword evidence="5 12" id="KW-0285">Flavoprotein</keyword>
<dbReference type="Gene3D" id="3.10.520.10">
    <property type="entry name" value="ApbE-like domains"/>
    <property type="match status" value="1"/>
</dbReference>
<comment type="similarity">
    <text evidence="2 12">Belongs to the ApbE family.</text>
</comment>
<dbReference type="InterPro" id="IPR003374">
    <property type="entry name" value="ApbE-like_sf"/>
</dbReference>
<evidence type="ECO:0000313" key="14">
    <source>
        <dbReference type="Proteomes" id="UP001356170"/>
    </source>
</evidence>
<dbReference type="GO" id="GO:0016740">
    <property type="term" value="F:transferase activity"/>
    <property type="evidence" value="ECO:0007669"/>
    <property type="project" value="UniProtKB-KW"/>
</dbReference>
<evidence type="ECO:0000256" key="11">
    <source>
        <dbReference type="ARBA" id="ARBA00048540"/>
    </source>
</evidence>
<evidence type="ECO:0000256" key="3">
    <source>
        <dbReference type="ARBA" id="ARBA00011955"/>
    </source>
</evidence>
<evidence type="ECO:0000256" key="2">
    <source>
        <dbReference type="ARBA" id="ARBA00008282"/>
    </source>
</evidence>
<dbReference type="PANTHER" id="PTHR30040">
    <property type="entry name" value="THIAMINE BIOSYNTHESIS LIPOPROTEIN APBE"/>
    <property type="match status" value="1"/>
</dbReference>
<dbReference type="PANTHER" id="PTHR30040:SF2">
    <property type="entry name" value="FAD:PROTEIN FMN TRANSFERASE"/>
    <property type="match status" value="1"/>
</dbReference>
<gene>
    <name evidence="13" type="ORF">V3390_00040</name>
</gene>
<dbReference type="Pfam" id="PF02424">
    <property type="entry name" value="ApbE"/>
    <property type="match status" value="1"/>
</dbReference>
<dbReference type="EC" id="2.7.1.180" evidence="3 12"/>
<evidence type="ECO:0000256" key="1">
    <source>
        <dbReference type="ARBA" id="ARBA00001946"/>
    </source>
</evidence>
<evidence type="ECO:0000256" key="5">
    <source>
        <dbReference type="ARBA" id="ARBA00022630"/>
    </source>
</evidence>
<keyword evidence="9 12" id="KW-0460">Magnesium</keyword>
<evidence type="ECO:0000256" key="12">
    <source>
        <dbReference type="PIRNR" id="PIRNR006268"/>
    </source>
</evidence>
<comment type="caution">
    <text evidence="13">The sequence shown here is derived from an EMBL/GenBank/DDBJ whole genome shotgun (WGS) entry which is preliminary data.</text>
</comment>
<evidence type="ECO:0000313" key="13">
    <source>
        <dbReference type="EMBL" id="MEF2154636.1"/>
    </source>
</evidence>
<evidence type="ECO:0000256" key="10">
    <source>
        <dbReference type="ARBA" id="ARBA00031306"/>
    </source>
</evidence>
<dbReference type="EMBL" id="JAZHBO010000001">
    <property type="protein sequence ID" value="MEF2154636.1"/>
    <property type="molecule type" value="Genomic_DNA"/>
</dbReference>
<evidence type="ECO:0000256" key="9">
    <source>
        <dbReference type="ARBA" id="ARBA00022842"/>
    </source>
</evidence>